<protein>
    <recommendedName>
        <fullName evidence="3">F-box domain-containing protein</fullName>
    </recommendedName>
</protein>
<dbReference type="SUPFAM" id="SSF52047">
    <property type="entry name" value="RNI-like"/>
    <property type="match status" value="1"/>
</dbReference>
<name>A0AAD7H186_MYCRO</name>
<reference evidence="1" key="1">
    <citation type="submission" date="2023-03" db="EMBL/GenBank/DDBJ databases">
        <title>Massive genome expansion in bonnet fungi (Mycena s.s.) driven by repeated elements and novel gene families across ecological guilds.</title>
        <authorList>
            <consortium name="Lawrence Berkeley National Laboratory"/>
            <person name="Harder C.B."/>
            <person name="Miyauchi S."/>
            <person name="Viragh M."/>
            <person name="Kuo A."/>
            <person name="Thoen E."/>
            <person name="Andreopoulos B."/>
            <person name="Lu D."/>
            <person name="Skrede I."/>
            <person name="Drula E."/>
            <person name="Henrissat B."/>
            <person name="Morin E."/>
            <person name="Kohler A."/>
            <person name="Barry K."/>
            <person name="LaButti K."/>
            <person name="Morin E."/>
            <person name="Salamov A."/>
            <person name="Lipzen A."/>
            <person name="Mereny Z."/>
            <person name="Hegedus B."/>
            <person name="Baldrian P."/>
            <person name="Stursova M."/>
            <person name="Weitz H."/>
            <person name="Taylor A."/>
            <person name="Grigoriev I.V."/>
            <person name="Nagy L.G."/>
            <person name="Martin F."/>
            <person name="Kauserud H."/>
        </authorList>
    </citation>
    <scope>NUCLEOTIDE SEQUENCE</scope>
    <source>
        <strain evidence="1">CBHHK067</strain>
    </source>
</reference>
<sequence length="384" mass="42942">MASHPRLPLDLTDQVILHSEPKALATCALVCRDWLPSSQRRLFSKLRIDEHNCAEIVGYLTSATPNLSNYVKHLYVFLWGDIRSNYSRTTANKSPLLPLLLPHISRFTNVKTLEFDGCRAFLNEHWDVTWTDLLAEALGPFIDQLTISYLTFEDLPDLVDLVSSFPQLTYLTANDLDIAEASHEYSNEDQEPYEGSKVPPPLLENLKYTSASSFGSGLGPFLSWLAAGPQVFNTLYLDLDAEAGDVNAGVDLIRAAGDNLTALFLAFDDQWSLWEGFEFSVNPNLRSLTLRRASDLGNSLVEILGSLKSVEHLSLGGVDEMDRDVWPGLVDVLTSPSFTSLVQVKFYVSSEDGLKDLASEIFEEYPDFFGKGITVFALKRHHEW</sequence>
<dbReference type="InterPro" id="IPR032675">
    <property type="entry name" value="LRR_dom_sf"/>
</dbReference>
<evidence type="ECO:0000313" key="1">
    <source>
        <dbReference type="EMBL" id="KAJ7709614.1"/>
    </source>
</evidence>
<dbReference type="Gene3D" id="3.80.10.10">
    <property type="entry name" value="Ribonuclease Inhibitor"/>
    <property type="match status" value="1"/>
</dbReference>
<proteinExistence type="predicted"/>
<keyword evidence="2" id="KW-1185">Reference proteome</keyword>
<organism evidence="1 2">
    <name type="scientific">Mycena rosella</name>
    <name type="common">Pink bonnet</name>
    <name type="synonym">Agaricus rosellus</name>
    <dbReference type="NCBI Taxonomy" id="1033263"/>
    <lineage>
        <taxon>Eukaryota</taxon>
        <taxon>Fungi</taxon>
        <taxon>Dikarya</taxon>
        <taxon>Basidiomycota</taxon>
        <taxon>Agaricomycotina</taxon>
        <taxon>Agaricomycetes</taxon>
        <taxon>Agaricomycetidae</taxon>
        <taxon>Agaricales</taxon>
        <taxon>Marasmiineae</taxon>
        <taxon>Mycenaceae</taxon>
        <taxon>Mycena</taxon>
    </lineage>
</organism>
<dbReference type="Proteomes" id="UP001221757">
    <property type="component" value="Unassembled WGS sequence"/>
</dbReference>
<dbReference type="EMBL" id="JARKIE010000002">
    <property type="protein sequence ID" value="KAJ7709614.1"/>
    <property type="molecule type" value="Genomic_DNA"/>
</dbReference>
<evidence type="ECO:0008006" key="3">
    <source>
        <dbReference type="Google" id="ProtNLM"/>
    </source>
</evidence>
<accession>A0AAD7H186</accession>
<gene>
    <name evidence="1" type="ORF">B0H17DRAFT_1190802</name>
</gene>
<evidence type="ECO:0000313" key="2">
    <source>
        <dbReference type="Proteomes" id="UP001221757"/>
    </source>
</evidence>
<comment type="caution">
    <text evidence="1">The sequence shown here is derived from an EMBL/GenBank/DDBJ whole genome shotgun (WGS) entry which is preliminary data.</text>
</comment>
<dbReference type="AlphaFoldDB" id="A0AAD7H186"/>